<dbReference type="InterPro" id="IPR041854">
    <property type="entry name" value="BFD-like_2Fe2S-bd_dom_sf"/>
</dbReference>
<keyword evidence="4" id="KW-1185">Reference proteome</keyword>
<protein>
    <submittedName>
        <fullName evidence="3">Glycerol-3-phosphate dehydrogenase</fullName>
    </submittedName>
</protein>
<dbReference type="InterPro" id="IPR036188">
    <property type="entry name" value="FAD/NAD-bd_sf"/>
</dbReference>
<dbReference type="PANTHER" id="PTHR42720:SF1">
    <property type="entry name" value="GLYCEROL 3-PHOSPHATE OXIDASE"/>
    <property type="match status" value="1"/>
</dbReference>
<evidence type="ECO:0000259" key="1">
    <source>
        <dbReference type="Pfam" id="PF01266"/>
    </source>
</evidence>
<accession>A0A1W1V6S9</accession>
<reference evidence="4" key="1">
    <citation type="submission" date="2017-04" db="EMBL/GenBank/DDBJ databases">
        <authorList>
            <person name="Varghese N."/>
            <person name="Submissions S."/>
        </authorList>
    </citation>
    <scope>NUCLEOTIDE SEQUENCE [LARGE SCALE GENOMIC DNA]</scope>
    <source>
        <strain evidence="4">DSM 20463</strain>
    </source>
</reference>
<dbReference type="Gene3D" id="3.50.50.60">
    <property type="entry name" value="FAD/NAD(P)-binding domain"/>
    <property type="match status" value="1"/>
</dbReference>
<dbReference type="EMBL" id="FWWR01000009">
    <property type="protein sequence ID" value="SMB89052.1"/>
    <property type="molecule type" value="Genomic_DNA"/>
</dbReference>
<organism evidence="3 4">
    <name type="scientific">Peptoniphilus asaccharolyticus DSM 20463</name>
    <dbReference type="NCBI Taxonomy" id="573058"/>
    <lineage>
        <taxon>Bacteria</taxon>
        <taxon>Bacillati</taxon>
        <taxon>Bacillota</taxon>
        <taxon>Tissierellia</taxon>
        <taxon>Tissierellales</taxon>
        <taxon>Peptoniphilaceae</taxon>
        <taxon>Peptoniphilus</taxon>
    </lineage>
</organism>
<name>A0A1W1V6S9_PEPAS</name>
<dbReference type="SUPFAM" id="SSF54373">
    <property type="entry name" value="FAD-linked reductases, C-terminal domain"/>
    <property type="match status" value="1"/>
</dbReference>
<dbReference type="PANTHER" id="PTHR42720">
    <property type="entry name" value="GLYCEROL-3-PHOSPHATE DEHYDROGENASE"/>
    <property type="match status" value="1"/>
</dbReference>
<dbReference type="AlphaFoldDB" id="A0A1W1V6S9"/>
<gene>
    <name evidence="3" type="ORF">SAMN00017477_1493</name>
</gene>
<dbReference type="RefSeq" id="WP_084231021.1">
    <property type="nucleotide sequence ID" value="NZ_FWWR01000009.1"/>
</dbReference>
<dbReference type="Gene3D" id="1.10.10.1100">
    <property type="entry name" value="BFD-like [2Fe-2S]-binding domain"/>
    <property type="match status" value="1"/>
</dbReference>
<dbReference type="Gene3D" id="3.30.9.10">
    <property type="entry name" value="D-Amino Acid Oxidase, subunit A, domain 2"/>
    <property type="match status" value="1"/>
</dbReference>
<dbReference type="Proteomes" id="UP000192368">
    <property type="component" value="Unassembled WGS sequence"/>
</dbReference>
<dbReference type="Pfam" id="PF01266">
    <property type="entry name" value="DAO"/>
    <property type="match status" value="1"/>
</dbReference>
<evidence type="ECO:0000313" key="3">
    <source>
        <dbReference type="EMBL" id="SMB89052.1"/>
    </source>
</evidence>
<dbReference type="CDD" id="cd19946">
    <property type="entry name" value="GlpA-like_Fer2_BFD-like"/>
    <property type="match status" value="1"/>
</dbReference>
<proteinExistence type="predicted"/>
<feature type="domain" description="BFD-like [2Fe-2S]-binding" evidence="2">
    <location>
        <begin position="397"/>
        <end position="451"/>
    </location>
</feature>
<dbReference type="OrthoDB" id="9801699at2"/>
<dbReference type="InterPro" id="IPR007419">
    <property type="entry name" value="BFD-like_2Fe2S-bd_dom"/>
</dbReference>
<sequence length="477" mass="52543">MYDVVIIGAGVSGTAIARELSAYKGNFLVLEKGGDVCVGTSKANSGIVHGGYDANENSLMAELNVKGNKMMEKLSKELGFPFKKIGSLVVAFREEDMDKLVKLKERGLKNGVCGLEIINRDKLRELEPNISKEAFAALYCSEAGIVDPFLLNIAMAENAAQNGVEFRFNQRVENIKSIDGGYEIVTDVETIQSVAVVNAAGVFADDIHNMVSDNKIEIRPRKGEYFLLDKEANGIVNHVMFQLPTEKGKGILATPTIDGNVLLGPTSTFIDDKENNQTTSDELNYIRKDTQKFIENIPFGSVITSFTGLRAATDNHEFIIGEVDGKEGFYDVAGMESPGLTSAPAVGEKVSRMIAEKYNFEKNEDFIAKRKPIVYTRDLSFEEHQKLIEQDERYGNMVCRCEKVTEGEIVDSINRILGAKTIDGIKRRLRATAGRCQGGFCTPKIIEILARELKIDETEVLKSGKNSNLIVGKRGDI</sequence>
<evidence type="ECO:0000313" key="4">
    <source>
        <dbReference type="Proteomes" id="UP000192368"/>
    </source>
</evidence>
<dbReference type="InterPro" id="IPR006076">
    <property type="entry name" value="FAD-dep_OxRdtase"/>
</dbReference>
<dbReference type="Pfam" id="PF04324">
    <property type="entry name" value="Fer2_BFD"/>
    <property type="match status" value="1"/>
</dbReference>
<dbReference type="InterPro" id="IPR052745">
    <property type="entry name" value="G3P_Oxidase/Oxidoreductase"/>
</dbReference>
<feature type="domain" description="FAD dependent oxidoreductase" evidence="1">
    <location>
        <begin position="3"/>
        <end position="351"/>
    </location>
</feature>
<dbReference type="STRING" id="573058.SAMN00017477_1493"/>
<dbReference type="SUPFAM" id="SSF51905">
    <property type="entry name" value="FAD/NAD(P)-binding domain"/>
    <property type="match status" value="1"/>
</dbReference>
<evidence type="ECO:0000259" key="2">
    <source>
        <dbReference type="Pfam" id="PF04324"/>
    </source>
</evidence>